<evidence type="ECO:0000313" key="1">
    <source>
        <dbReference type="EMBL" id="KAJ7993352.1"/>
    </source>
</evidence>
<gene>
    <name evidence="1" type="ORF">DPEC_G00271530</name>
</gene>
<proteinExistence type="predicted"/>
<comment type="caution">
    <text evidence="1">The sequence shown here is derived from an EMBL/GenBank/DDBJ whole genome shotgun (WGS) entry which is preliminary data.</text>
</comment>
<dbReference type="EMBL" id="CM055751">
    <property type="protein sequence ID" value="KAJ7993352.1"/>
    <property type="molecule type" value="Genomic_DNA"/>
</dbReference>
<organism evidence="1 2">
    <name type="scientific">Dallia pectoralis</name>
    <name type="common">Alaska blackfish</name>
    <dbReference type="NCBI Taxonomy" id="75939"/>
    <lineage>
        <taxon>Eukaryota</taxon>
        <taxon>Metazoa</taxon>
        <taxon>Chordata</taxon>
        <taxon>Craniata</taxon>
        <taxon>Vertebrata</taxon>
        <taxon>Euteleostomi</taxon>
        <taxon>Actinopterygii</taxon>
        <taxon>Neopterygii</taxon>
        <taxon>Teleostei</taxon>
        <taxon>Protacanthopterygii</taxon>
        <taxon>Esociformes</taxon>
        <taxon>Umbridae</taxon>
        <taxon>Dallia</taxon>
    </lineage>
</organism>
<protein>
    <submittedName>
        <fullName evidence="1">Uncharacterized protein</fullName>
    </submittedName>
</protein>
<dbReference type="Proteomes" id="UP001157502">
    <property type="component" value="Chromosome 24"/>
</dbReference>
<evidence type="ECO:0000313" key="2">
    <source>
        <dbReference type="Proteomes" id="UP001157502"/>
    </source>
</evidence>
<keyword evidence="2" id="KW-1185">Reference proteome</keyword>
<accession>A0ACC2FPT0</accession>
<reference evidence="1" key="1">
    <citation type="submission" date="2021-05" db="EMBL/GenBank/DDBJ databases">
        <authorList>
            <person name="Pan Q."/>
            <person name="Jouanno E."/>
            <person name="Zahm M."/>
            <person name="Klopp C."/>
            <person name="Cabau C."/>
            <person name="Louis A."/>
            <person name="Berthelot C."/>
            <person name="Parey E."/>
            <person name="Roest Crollius H."/>
            <person name="Montfort J."/>
            <person name="Robinson-Rechavi M."/>
            <person name="Bouchez O."/>
            <person name="Lampietro C."/>
            <person name="Lopez Roques C."/>
            <person name="Donnadieu C."/>
            <person name="Postlethwait J."/>
            <person name="Bobe J."/>
            <person name="Dillon D."/>
            <person name="Chandos A."/>
            <person name="von Hippel F."/>
            <person name="Guiguen Y."/>
        </authorList>
    </citation>
    <scope>NUCLEOTIDE SEQUENCE</scope>
    <source>
        <strain evidence="1">YG-Jan2019</strain>
    </source>
</reference>
<name>A0ACC2FPT0_DALPE</name>
<sequence>MPALLLKRHWILMRTSGGARWIGSRNSTSTPVPEPHVGIRDWGPGGRERRQWPGAQIDTTLNNDSPGAPDRASATQPAMMAVAQLRLWMWEHEA</sequence>